<dbReference type="GO" id="GO:0015562">
    <property type="term" value="F:efflux transmembrane transporter activity"/>
    <property type="evidence" value="ECO:0007669"/>
    <property type="project" value="InterPro"/>
</dbReference>
<keyword evidence="3" id="KW-0732">Signal</keyword>
<feature type="signal peptide" evidence="3">
    <location>
        <begin position="1"/>
        <end position="19"/>
    </location>
</feature>
<dbReference type="Proteomes" id="UP000546701">
    <property type="component" value="Unassembled WGS sequence"/>
</dbReference>
<sequence length="479" mass="52002">MIRLLLGSLVALSPLAVAAQRPPRVPVVRSPEVSPLTLDEVLRSSARSAPQIVEALARVRQAEGRSLSADGAFDTVFDVDSKSRVAGYYDGTVIEGRATRPLTGNGGYVYGNYRASRGTFPVYEDQAYTNRAGEAKVGALFALLRDRVIDERRTRRTLAGADIDVAKFEGEMVAIGVQRRAVDAYQAWVAAGLRLRAYRELLDLAERRRGAIGRLVALGARPEILLTENDQNLVRRRALVVRAEQDLATAANTLSLYLRDGDGAPLLVSADRLPPDATPLAGLPTASPIAAAISRPDYRAILTRIDQSTARLMLAENELSPRLDLRGDVGKDIGAVGLGGPTRTPLEATIGFRFSVPLQNRAAKGRVAEARAEIDALNQRSRFLRDQIAVEVDGIVIAVDASERLATIADEERRLADRLAAAERRRFELGSGDFFLVNQREETATDARVRLIDAQARIASARAELAAATADRASLRLER</sequence>
<organism evidence="4 5">
    <name type="scientific">Sphingomonas prati</name>
    <dbReference type="NCBI Taxonomy" id="1843237"/>
    <lineage>
        <taxon>Bacteria</taxon>
        <taxon>Pseudomonadati</taxon>
        <taxon>Pseudomonadota</taxon>
        <taxon>Alphaproteobacteria</taxon>
        <taxon>Sphingomonadales</taxon>
        <taxon>Sphingomonadaceae</taxon>
        <taxon>Sphingomonas</taxon>
    </lineage>
</organism>
<dbReference type="Pfam" id="PF02321">
    <property type="entry name" value="OEP"/>
    <property type="match status" value="1"/>
</dbReference>
<evidence type="ECO:0000313" key="4">
    <source>
        <dbReference type="EMBL" id="MBB5729657.1"/>
    </source>
</evidence>
<feature type="chain" id="PRO_5030762542" evidence="3">
    <location>
        <begin position="20"/>
        <end position="479"/>
    </location>
</feature>
<dbReference type="InterPro" id="IPR003423">
    <property type="entry name" value="OMP_efflux"/>
</dbReference>
<gene>
    <name evidence="4" type="ORF">FHS99_002153</name>
</gene>
<reference evidence="4 5" key="1">
    <citation type="submission" date="2020-08" db="EMBL/GenBank/DDBJ databases">
        <title>Genomic Encyclopedia of Type Strains, Phase IV (KMG-IV): sequencing the most valuable type-strain genomes for metagenomic binning, comparative biology and taxonomic classification.</title>
        <authorList>
            <person name="Goeker M."/>
        </authorList>
    </citation>
    <scope>NUCLEOTIDE SEQUENCE [LARGE SCALE GENOMIC DNA]</scope>
    <source>
        <strain evidence="4 5">DSM 103336</strain>
    </source>
</reference>
<dbReference type="OrthoDB" id="581172at2"/>
<dbReference type="InterPro" id="IPR010131">
    <property type="entry name" value="MdtP/NodT-like"/>
</dbReference>
<dbReference type="EMBL" id="JACIJR010000005">
    <property type="protein sequence ID" value="MBB5729657.1"/>
    <property type="molecule type" value="Genomic_DNA"/>
</dbReference>
<feature type="coiled-coil region" evidence="2">
    <location>
        <begin position="451"/>
        <end position="478"/>
    </location>
</feature>
<feature type="coiled-coil region" evidence="2">
    <location>
        <begin position="360"/>
        <end position="425"/>
    </location>
</feature>
<dbReference type="PANTHER" id="PTHR30203:SF24">
    <property type="entry name" value="BLR4935 PROTEIN"/>
    <property type="match status" value="1"/>
</dbReference>
<protein>
    <submittedName>
        <fullName evidence="4">Outer membrane protein TolC</fullName>
    </submittedName>
</protein>
<accession>A0A7W9BT64</accession>
<dbReference type="SUPFAM" id="SSF56954">
    <property type="entry name" value="Outer membrane efflux proteins (OEP)"/>
    <property type="match status" value="1"/>
</dbReference>
<dbReference type="AlphaFoldDB" id="A0A7W9BT64"/>
<keyword evidence="2" id="KW-0175">Coiled coil</keyword>
<evidence type="ECO:0000256" key="2">
    <source>
        <dbReference type="SAM" id="Coils"/>
    </source>
</evidence>
<evidence type="ECO:0000256" key="1">
    <source>
        <dbReference type="ARBA" id="ARBA00007613"/>
    </source>
</evidence>
<evidence type="ECO:0000256" key="3">
    <source>
        <dbReference type="SAM" id="SignalP"/>
    </source>
</evidence>
<evidence type="ECO:0000313" key="5">
    <source>
        <dbReference type="Proteomes" id="UP000546701"/>
    </source>
</evidence>
<dbReference type="Gene3D" id="1.20.1600.10">
    <property type="entry name" value="Outer membrane efflux proteins (OEP)"/>
    <property type="match status" value="1"/>
</dbReference>
<comment type="caution">
    <text evidence="4">The sequence shown here is derived from an EMBL/GenBank/DDBJ whole genome shotgun (WGS) entry which is preliminary data.</text>
</comment>
<dbReference type="PANTHER" id="PTHR30203">
    <property type="entry name" value="OUTER MEMBRANE CATION EFFLUX PROTEIN"/>
    <property type="match status" value="1"/>
</dbReference>
<name>A0A7W9BT64_9SPHN</name>
<comment type="similarity">
    <text evidence="1">Belongs to the outer membrane factor (OMF) (TC 1.B.17) family.</text>
</comment>
<keyword evidence="5" id="KW-1185">Reference proteome</keyword>
<proteinExistence type="inferred from homology"/>
<dbReference type="RefSeq" id="WP_157176160.1">
    <property type="nucleotide sequence ID" value="NZ_BMJP01000003.1"/>
</dbReference>